<sequence length="618" mass="71395">MINWGIRECTLDEIIHILNILSKLSKSQLYSYSWYCYNQIFKTVDSLIYSLEGSTPNENFNTTISSNSSFQVGKTQIKEELEEFRILSEKVQHIRFQDERQSQWDKNQISKHLHWLGDLNDKEKDHFQLKQRFSNALSWSGRLLSRMERSVMVVPDVNQCIGHAFAFAFLQKVIVEPTISYELKLNDVIDRTTNVDNDETEFGKKVGYRFQEIDKVHDKNKRVNSLKAIRRMLPNLGSYIIRLTRLQRMGTLWCNAMLSISVGNTRKFLDGLLPVSRNLLNNLNNKLLLYSEIVEFKDGSIMTLSKYGDYVRERSKDAHLANKIFESLYEYLNTSWRIIVITSILVPYSKKELIDIVEHKYSATLEALRKDALNKRSDNHDFEWPLGLSQDVNSFLKNNPSVLTSLFDTLDEYWNTCANLHPILYKLCLVTNKLRDILLLLELPSTSPVNWKRFALRTNNCEQSVNKFTFSSATKAVTEGIFGNPAKHEGEVEWDYTNYQQLKLCGIDASSSSIIADHINLVDCSNFEGLEYINSDKSCNLYNSSSIPLCGICAFPVSTESTVKTQCDNPTKFKYVPKSTLVRGRWYHKSCLELTNSESERENHSLFVLPKMKIPQVI</sequence>
<keyword evidence="2" id="KW-1185">Reference proteome</keyword>
<organism evidence="1 2">
    <name type="scientific">Cryptosporidium xiaoi</name>
    <dbReference type="NCBI Taxonomy" id="659607"/>
    <lineage>
        <taxon>Eukaryota</taxon>
        <taxon>Sar</taxon>
        <taxon>Alveolata</taxon>
        <taxon>Apicomplexa</taxon>
        <taxon>Conoidasida</taxon>
        <taxon>Coccidia</taxon>
        <taxon>Eucoccidiorida</taxon>
        <taxon>Eimeriorina</taxon>
        <taxon>Cryptosporidiidae</taxon>
        <taxon>Cryptosporidium</taxon>
    </lineage>
</organism>
<protein>
    <recommendedName>
        <fullName evidence="3">PARP-type domain-containing protein</fullName>
    </recommendedName>
</protein>
<dbReference type="Proteomes" id="UP001311799">
    <property type="component" value="Unassembled WGS sequence"/>
</dbReference>
<evidence type="ECO:0000313" key="2">
    <source>
        <dbReference type="Proteomes" id="UP001311799"/>
    </source>
</evidence>
<dbReference type="EMBL" id="JAWDEY010000012">
    <property type="protein sequence ID" value="KAK6589525.1"/>
    <property type="molecule type" value="Genomic_DNA"/>
</dbReference>
<proteinExistence type="predicted"/>
<name>A0AAV9XZ78_9CRYT</name>
<dbReference type="AlphaFoldDB" id="A0AAV9XZ78"/>
<comment type="caution">
    <text evidence="1">The sequence shown here is derived from an EMBL/GenBank/DDBJ whole genome shotgun (WGS) entry which is preliminary data.</text>
</comment>
<evidence type="ECO:0000313" key="1">
    <source>
        <dbReference type="EMBL" id="KAK6589525.1"/>
    </source>
</evidence>
<evidence type="ECO:0008006" key="3">
    <source>
        <dbReference type="Google" id="ProtNLM"/>
    </source>
</evidence>
<reference evidence="1 2" key="1">
    <citation type="submission" date="2023-10" db="EMBL/GenBank/DDBJ databases">
        <title>Comparative genomics analysis reveals potential genetic determinants of host preference in Cryptosporidium xiaoi.</title>
        <authorList>
            <person name="Xiao L."/>
            <person name="Li J."/>
        </authorList>
    </citation>
    <scope>NUCLEOTIDE SEQUENCE [LARGE SCALE GENOMIC DNA]</scope>
    <source>
        <strain evidence="1 2">52996</strain>
    </source>
</reference>
<gene>
    <name evidence="1" type="ORF">RS030_203044</name>
</gene>
<accession>A0AAV9XZ78</accession>